<name>A0A7R8X808_9CRUS</name>
<evidence type="ECO:0000313" key="1">
    <source>
        <dbReference type="EMBL" id="CAD7245024.1"/>
    </source>
</evidence>
<dbReference type="EMBL" id="LR900278">
    <property type="protein sequence ID" value="CAD7245024.1"/>
    <property type="molecule type" value="Genomic_DNA"/>
</dbReference>
<dbReference type="EMBL" id="CAJPEV010000761">
    <property type="protein sequence ID" value="CAG0888301.1"/>
    <property type="molecule type" value="Genomic_DNA"/>
</dbReference>
<reference evidence="1" key="1">
    <citation type="submission" date="2020-11" db="EMBL/GenBank/DDBJ databases">
        <authorList>
            <person name="Tran Van P."/>
        </authorList>
    </citation>
    <scope>NUCLEOTIDE SEQUENCE</scope>
</reference>
<organism evidence="1">
    <name type="scientific">Darwinula stevensoni</name>
    <dbReference type="NCBI Taxonomy" id="69355"/>
    <lineage>
        <taxon>Eukaryota</taxon>
        <taxon>Metazoa</taxon>
        <taxon>Ecdysozoa</taxon>
        <taxon>Arthropoda</taxon>
        <taxon>Crustacea</taxon>
        <taxon>Oligostraca</taxon>
        <taxon>Ostracoda</taxon>
        <taxon>Podocopa</taxon>
        <taxon>Podocopida</taxon>
        <taxon>Darwinulocopina</taxon>
        <taxon>Darwinuloidea</taxon>
        <taxon>Darwinulidae</taxon>
        <taxon>Darwinula</taxon>
    </lineage>
</organism>
<dbReference type="AlphaFoldDB" id="A0A7R8X808"/>
<accession>A0A7R8X808</accession>
<keyword evidence="2" id="KW-1185">Reference proteome</keyword>
<protein>
    <recommendedName>
        <fullName evidence="3">CST complex subunit CTC1</fullName>
    </recommendedName>
</protein>
<proteinExistence type="predicted"/>
<evidence type="ECO:0008006" key="3">
    <source>
        <dbReference type="Google" id="ProtNLM"/>
    </source>
</evidence>
<evidence type="ECO:0000313" key="2">
    <source>
        <dbReference type="Proteomes" id="UP000677054"/>
    </source>
</evidence>
<gene>
    <name evidence="1" type="ORF">DSTB1V02_LOCUS4902</name>
</gene>
<sequence length="460" mass="53038">MQSKGDTKCSPGKQCSKQRRSSLLKMLHTHHWGLPHVFQMIQLLEDLKMHLVPEFLMSHELDELDNPSSFLALLTTLFTGSSTLPGTMKRIHLRECLSQPHSCFIGTKELSTNEDWKLKKPETLSEDFVGGDLAKISKSPYRCSVIPGYGLLVGKVTVNEKLGMLQLENNFGRIFIALVVDDYWPYALSYGFPFICGWLCWLCHYKVVKEEFEDCPTRVYLLCSPQSLRLWAPHTSPSVELSPEIRLHQWVLVRGKSLPFSYPRSDPIPKRSSVFLMDCILIGRSSRIRIRTDGDDGEHDHDGYAYEKPRLLAFWGKAARYYPFMQVGCRYKLSVPFCNGTSVFHREVAECWNAENECPERVNVEGIIRNVLHYSEKPLSKKNRTREHKIRLHLCDLENNSQFICVYLTANKFYYAGLVENLQVLFINIPVKLSEQGRYLQADERFSYQVTGFPSCEMDV</sequence>
<dbReference type="Proteomes" id="UP000677054">
    <property type="component" value="Unassembled WGS sequence"/>
</dbReference>